<dbReference type="CDD" id="cd12148">
    <property type="entry name" value="fungal_TF_MHR"/>
    <property type="match status" value="1"/>
</dbReference>
<organism evidence="10 11">
    <name type="scientific">Aspergillus cavernicola</name>
    <dbReference type="NCBI Taxonomy" id="176166"/>
    <lineage>
        <taxon>Eukaryota</taxon>
        <taxon>Fungi</taxon>
        <taxon>Dikarya</taxon>
        <taxon>Ascomycota</taxon>
        <taxon>Pezizomycotina</taxon>
        <taxon>Eurotiomycetes</taxon>
        <taxon>Eurotiomycetidae</taxon>
        <taxon>Eurotiales</taxon>
        <taxon>Aspergillaceae</taxon>
        <taxon>Aspergillus</taxon>
        <taxon>Aspergillus subgen. Nidulantes</taxon>
    </lineage>
</organism>
<evidence type="ECO:0000259" key="9">
    <source>
        <dbReference type="SMART" id="SM00906"/>
    </source>
</evidence>
<accession>A0ABR4J1I8</accession>
<evidence type="ECO:0000256" key="4">
    <source>
        <dbReference type="ARBA" id="ARBA00023015"/>
    </source>
</evidence>
<keyword evidence="5" id="KW-0238">DNA-binding</keyword>
<evidence type="ECO:0000256" key="7">
    <source>
        <dbReference type="ARBA" id="ARBA00023242"/>
    </source>
</evidence>
<evidence type="ECO:0000256" key="6">
    <source>
        <dbReference type="ARBA" id="ARBA00023163"/>
    </source>
</evidence>
<name>A0ABR4J1I8_9EURO</name>
<dbReference type="Proteomes" id="UP001610335">
    <property type="component" value="Unassembled WGS sequence"/>
</dbReference>
<comment type="caution">
    <text evidence="10">The sequence shown here is derived from an EMBL/GenBank/DDBJ whole genome shotgun (WGS) entry which is preliminary data.</text>
</comment>
<feature type="compositionally biased region" description="Polar residues" evidence="8">
    <location>
        <begin position="106"/>
        <end position="117"/>
    </location>
</feature>
<evidence type="ECO:0000256" key="2">
    <source>
        <dbReference type="ARBA" id="ARBA00022723"/>
    </source>
</evidence>
<keyword evidence="7" id="KW-0539">Nucleus</keyword>
<feature type="domain" description="Xylanolytic transcriptional activator regulatory" evidence="9">
    <location>
        <begin position="321"/>
        <end position="396"/>
    </location>
</feature>
<dbReference type="PROSITE" id="PS51257">
    <property type="entry name" value="PROKAR_LIPOPROTEIN"/>
    <property type="match status" value="1"/>
</dbReference>
<dbReference type="InterPro" id="IPR007219">
    <property type="entry name" value="XnlR_reg_dom"/>
</dbReference>
<dbReference type="EMBL" id="JBFXLS010000003">
    <property type="protein sequence ID" value="KAL2833850.1"/>
    <property type="molecule type" value="Genomic_DNA"/>
</dbReference>
<sequence>MNRKRISYHHLYAGIGCQVEELPANREDGRNGSLSKVSSPKAESNNDSSCDQKYPNCSNCENAHLSCLTYHSGKQAEIPRNYVAHLEGQVQALTYEVQELRALTHVTPTPHETNSLASDERPPTSDSSARHAQELVASVKNFLVEPSRQPRFLGQSGGITLARLVMAAIHVDNLHTPLVSEHHGHDHSLSTLAAEASLPPRHVANHLVEVYFQFRSPHLPIMERWQVEDVLESAYISMNNHSPPDQVVDRNIFTTFMILAIALCDVPNPPGGRPTQREGCFRSAIGLIDKVITYSNSDLETVRAVLLLSQFIARCPSWGSLWHLTGTALRLCIDIGLHWETQEQIQSMDPGLLQERRRLWYSTYQFDRLLSITLGRPLGVIDESTCVQLPDPRIPSHHHPQLNEYDIHSQQAHNHLFTMSKLESEIKHVQHSQSWTPKIAYPRPNYSAWVKDIQPRLQEWYTTIPQPSKAHPSSIFASQAYWDTIYYNAILLLYRPNSIIPHPSTEELLIAFDASCKLIASVKTLQREGKIDILWKAVHTLFIAGLGVIYGLWHSKEIRDCNPLGNSIFTLHSCASTLSALSENFAGAASCRDAFDSLSSTTIDWLLTSDAEKVRHQNSVDFELQVKVILQQLQPPRGGDGPALKENDNVHDIASTLSTNNFALSEMLSFAAQWPDFLEGDFGTVDPDLMTGTGGNYLGSHTFD</sequence>
<dbReference type="PANTHER" id="PTHR47782">
    <property type="entry name" value="ZN(II)2CYS6 TRANSCRIPTION FACTOR (EUROFUNG)-RELATED"/>
    <property type="match status" value="1"/>
</dbReference>
<feature type="compositionally biased region" description="Polar residues" evidence="8">
    <location>
        <begin position="32"/>
        <end position="52"/>
    </location>
</feature>
<feature type="region of interest" description="Disordered" evidence="8">
    <location>
        <begin position="105"/>
        <end position="130"/>
    </location>
</feature>
<dbReference type="InterPro" id="IPR036864">
    <property type="entry name" value="Zn2-C6_fun-type_DNA-bd_sf"/>
</dbReference>
<keyword evidence="11" id="KW-1185">Reference proteome</keyword>
<keyword evidence="3" id="KW-0862">Zinc</keyword>
<evidence type="ECO:0000256" key="3">
    <source>
        <dbReference type="ARBA" id="ARBA00022833"/>
    </source>
</evidence>
<keyword evidence="6" id="KW-0804">Transcription</keyword>
<protein>
    <submittedName>
        <fullName evidence="10">Fungal-specific transcription factor domain-containing protein</fullName>
    </submittedName>
</protein>
<feature type="region of interest" description="Disordered" evidence="8">
    <location>
        <begin position="26"/>
        <end position="52"/>
    </location>
</feature>
<dbReference type="Pfam" id="PF04082">
    <property type="entry name" value="Fungal_trans"/>
    <property type="match status" value="1"/>
</dbReference>
<reference evidence="10 11" key="1">
    <citation type="submission" date="2024-07" db="EMBL/GenBank/DDBJ databases">
        <title>Section-level genome sequencing and comparative genomics of Aspergillus sections Usti and Cavernicolus.</title>
        <authorList>
            <consortium name="Lawrence Berkeley National Laboratory"/>
            <person name="Nybo J.L."/>
            <person name="Vesth T.C."/>
            <person name="Theobald S."/>
            <person name="Frisvad J.C."/>
            <person name="Larsen T.O."/>
            <person name="Kjaerboelling I."/>
            <person name="Rothschild-Mancinelli K."/>
            <person name="Lyhne E.K."/>
            <person name="Kogle M.E."/>
            <person name="Barry K."/>
            <person name="Clum A."/>
            <person name="Na H."/>
            <person name="Ledsgaard L."/>
            <person name="Lin J."/>
            <person name="Lipzen A."/>
            <person name="Kuo A."/>
            <person name="Riley R."/>
            <person name="Mondo S."/>
            <person name="LaButti K."/>
            <person name="Haridas S."/>
            <person name="Pangalinan J."/>
            <person name="Salamov A.A."/>
            <person name="Simmons B.A."/>
            <person name="Magnuson J.K."/>
            <person name="Chen J."/>
            <person name="Drula E."/>
            <person name="Henrissat B."/>
            <person name="Wiebenga A."/>
            <person name="Lubbers R.J."/>
            <person name="Gomes A.C."/>
            <person name="Makela M.R."/>
            <person name="Stajich J."/>
            <person name="Grigoriev I.V."/>
            <person name="Mortensen U.H."/>
            <person name="De vries R.P."/>
            <person name="Baker S.E."/>
            <person name="Andersen M.R."/>
        </authorList>
    </citation>
    <scope>NUCLEOTIDE SEQUENCE [LARGE SCALE GENOMIC DNA]</scope>
    <source>
        <strain evidence="10 11">CBS 600.67</strain>
    </source>
</reference>
<feature type="compositionally biased region" description="Basic and acidic residues" evidence="8">
    <location>
        <begin position="118"/>
        <end position="130"/>
    </location>
</feature>
<dbReference type="PANTHER" id="PTHR47782:SF1">
    <property type="entry name" value="PYRIMIDINE PATHWAY REGULATORY PROTEIN 1"/>
    <property type="match status" value="1"/>
</dbReference>
<evidence type="ECO:0000313" key="11">
    <source>
        <dbReference type="Proteomes" id="UP001610335"/>
    </source>
</evidence>
<dbReference type="InterPro" id="IPR052202">
    <property type="entry name" value="Yeast_MetPath_Reg"/>
</dbReference>
<evidence type="ECO:0000256" key="8">
    <source>
        <dbReference type="SAM" id="MobiDB-lite"/>
    </source>
</evidence>
<evidence type="ECO:0000313" key="10">
    <source>
        <dbReference type="EMBL" id="KAL2833850.1"/>
    </source>
</evidence>
<keyword evidence="2" id="KW-0479">Metal-binding</keyword>
<dbReference type="Gene3D" id="4.10.240.10">
    <property type="entry name" value="Zn(2)-C6 fungal-type DNA-binding domain"/>
    <property type="match status" value="1"/>
</dbReference>
<evidence type="ECO:0000256" key="5">
    <source>
        <dbReference type="ARBA" id="ARBA00023125"/>
    </source>
</evidence>
<keyword evidence="4" id="KW-0805">Transcription regulation</keyword>
<evidence type="ECO:0000256" key="1">
    <source>
        <dbReference type="ARBA" id="ARBA00004123"/>
    </source>
</evidence>
<dbReference type="SMART" id="SM00906">
    <property type="entry name" value="Fungal_trans"/>
    <property type="match status" value="1"/>
</dbReference>
<proteinExistence type="predicted"/>
<gene>
    <name evidence="10" type="ORF">BDW59DRAFT_156651</name>
</gene>
<comment type="subcellular location">
    <subcellularLocation>
        <location evidence="1">Nucleus</location>
    </subcellularLocation>
</comment>